<dbReference type="Proteomes" id="UP000289738">
    <property type="component" value="Chromosome B10"/>
</dbReference>
<feature type="region of interest" description="Disordered" evidence="1">
    <location>
        <begin position="56"/>
        <end position="99"/>
    </location>
</feature>
<dbReference type="AlphaFoldDB" id="A0A444X8Q4"/>
<name>A0A444X8Q4_ARAHY</name>
<evidence type="ECO:0000256" key="1">
    <source>
        <dbReference type="SAM" id="MobiDB-lite"/>
    </source>
</evidence>
<evidence type="ECO:0000313" key="3">
    <source>
        <dbReference type="Proteomes" id="UP000289738"/>
    </source>
</evidence>
<protein>
    <submittedName>
        <fullName evidence="2">Uncharacterized protein</fullName>
    </submittedName>
</protein>
<accession>A0A444X8Q4</accession>
<feature type="compositionally biased region" description="Acidic residues" evidence="1">
    <location>
        <begin position="79"/>
        <end position="94"/>
    </location>
</feature>
<evidence type="ECO:0000313" key="2">
    <source>
        <dbReference type="EMBL" id="RYQ86042.1"/>
    </source>
</evidence>
<gene>
    <name evidence="2" type="ORF">Ahy_B10g105703</name>
</gene>
<proteinExistence type="predicted"/>
<feature type="compositionally biased region" description="Basic residues" evidence="1">
    <location>
        <begin position="56"/>
        <end position="70"/>
    </location>
</feature>
<sequence>MPTMLILQVRKMKNMRHRMMKIFTSMTMKMTSIGMMLSLMLTSLWNNCIKKLRKRKEKKRNIESKKKKKAGGVQSSGLSEDEGLDSNELEDLPPEGDKEYKTFPVYNELKDMSAYGWEVRTLFATREEFKDAVTTYVVHSGRNVSAINRARNDVRNYVDNCYKRDAYVAFYQHVISSCNGEQLSERTDRASRFDALNI</sequence>
<keyword evidence="3" id="KW-1185">Reference proteome</keyword>
<organism evidence="2 3">
    <name type="scientific">Arachis hypogaea</name>
    <name type="common">Peanut</name>
    <dbReference type="NCBI Taxonomy" id="3818"/>
    <lineage>
        <taxon>Eukaryota</taxon>
        <taxon>Viridiplantae</taxon>
        <taxon>Streptophyta</taxon>
        <taxon>Embryophyta</taxon>
        <taxon>Tracheophyta</taxon>
        <taxon>Spermatophyta</taxon>
        <taxon>Magnoliopsida</taxon>
        <taxon>eudicotyledons</taxon>
        <taxon>Gunneridae</taxon>
        <taxon>Pentapetalae</taxon>
        <taxon>rosids</taxon>
        <taxon>fabids</taxon>
        <taxon>Fabales</taxon>
        <taxon>Fabaceae</taxon>
        <taxon>Papilionoideae</taxon>
        <taxon>50 kb inversion clade</taxon>
        <taxon>dalbergioids sensu lato</taxon>
        <taxon>Dalbergieae</taxon>
        <taxon>Pterocarpus clade</taxon>
        <taxon>Arachis</taxon>
    </lineage>
</organism>
<reference evidence="2 3" key="1">
    <citation type="submission" date="2019-01" db="EMBL/GenBank/DDBJ databases">
        <title>Sequencing of cultivated peanut Arachis hypogaea provides insights into genome evolution and oil improvement.</title>
        <authorList>
            <person name="Chen X."/>
        </authorList>
    </citation>
    <scope>NUCLEOTIDE SEQUENCE [LARGE SCALE GENOMIC DNA]</scope>
    <source>
        <strain evidence="3">cv. Fuhuasheng</strain>
        <tissue evidence="2">Leaves</tissue>
    </source>
</reference>
<comment type="caution">
    <text evidence="2">The sequence shown here is derived from an EMBL/GenBank/DDBJ whole genome shotgun (WGS) entry which is preliminary data.</text>
</comment>
<dbReference type="EMBL" id="SDMP01000020">
    <property type="protein sequence ID" value="RYQ86042.1"/>
    <property type="molecule type" value="Genomic_DNA"/>
</dbReference>